<evidence type="ECO:0008006" key="4">
    <source>
        <dbReference type="Google" id="ProtNLM"/>
    </source>
</evidence>
<feature type="region of interest" description="Disordered" evidence="1">
    <location>
        <begin position="195"/>
        <end position="219"/>
    </location>
</feature>
<accession>A0AA39DKZ2</accession>
<organism evidence="2 3">
    <name type="scientific">Vitis rotundifolia</name>
    <name type="common">Muscadine grape</name>
    <dbReference type="NCBI Taxonomy" id="103349"/>
    <lineage>
        <taxon>Eukaryota</taxon>
        <taxon>Viridiplantae</taxon>
        <taxon>Streptophyta</taxon>
        <taxon>Embryophyta</taxon>
        <taxon>Tracheophyta</taxon>
        <taxon>Spermatophyta</taxon>
        <taxon>Magnoliopsida</taxon>
        <taxon>eudicotyledons</taxon>
        <taxon>Gunneridae</taxon>
        <taxon>Pentapetalae</taxon>
        <taxon>rosids</taxon>
        <taxon>Vitales</taxon>
        <taxon>Vitaceae</taxon>
        <taxon>Viteae</taxon>
        <taxon>Vitis</taxon>
    </lineage>
</organism>
<dbReference type="Proteomes" id="UP001168098">
    <property type="component" value="Unassembled WGS sequence"/>
</dbReference>
<proteinExistence type="predicted"/>
<protein>
    <recommendedName>
        <fullName evidence="4">DUF4283 domain-containing protein</fullName>
    </recommendedName>
</protein>
<gene>
    <name evidence="2" type="ORF">PVL29_014363</name>
</gene>
<evidence type="ECO:0000313" key="2">
    <source>
        <dbReference type="EMBL" id="KAJ9688673.1"/>
    </source>
</evidence>
<keyword evidence="3" id="KW-1185">Reference proteome</keyword>
<reference evidence="2 3" key="1">
    <citation type="journal article" date="2023" name="BMC Biotechnol.">
        <title>Vitis rotundifolia cv Carlos genome sequencing.</title>
        <authorList>
            <person name="Huff M."/>
            <person name="Hulse-Kemp A."/>
            <person name="Scheffler B."/>
            <person name="Youngblood R."/>
            <person name="Simpson S."/>
            <person name="Babiker E."/>
            <person name="Staton M."/>
        </authorList>
    </citation>
    <scope>NUCLEOTIDE SEQUENCE [LARGE SCALE GENOMIC DNA]</scope>
    <source>
        <tissue evidence="2">Leaf</tissue>
    </source>
</reference>
<evidence type="ECO:0000256" key="1">
    <source>
        <dbReference type="SAM" id="MobiDB-lite"/>
    </source>
</evidence>
<name>A0AA39DKZ2_VITRO</name>
<sequence length="219" mass="24596">MRRWSLKENSEIEWKFKGGWVELRGLPFHLWSEVHLKKIVEQWETVTEIDWRTLKLFHLSKARVRIAMKDRSVFIVTVVVVREEDDRRGSVKGESTWEAFASHTGTGGGRRVERIRSTTKGRCRVGEDNKVRKGGERGMVVFLAEGTRGKGDQIEEAKGVRVGGDEASAVEGFRAYVRKAQSLYKTGPKYAKVGCNSKGPSRMGLSPGGKNSDETVVSL</sequence>
<dbReference type="EMBL" id="JARBHA010000011">
    <property type="protein sequence ID" value="KAJ9688673.1"/>
    <property type="molecule type" value="Genomic_DNA"/>
</dbReference>
<comment type="caution">
    <text evidence="2">The sequence shown here is derived from an EMBL/GenBank/DDBJ whole genome shotgun (WGS) entry which is preliminary data.</text>
</comment>
<evidence type="ECO:0000313" key="3">
    <source>
        <dbReference type="Proteomes" id="UP001168098"/>
    </source>
</evidence>
<dbReference type="AlphaFoldDB" id="A0AA39DKZ2"/>